<evidence type="ECO:0000313" key="2">
    <source>
        <dbReference type="EMBL" id="QII14211.1"/>
    </source>
</evidence>
<evidence type="ECO:0000313" key="3">
    <source>
        <dbReference type="Proteomes" id="UP000501926"/>
    </source>
</evidence>
<dbReference type="AlphaFoldDB" id="A0A6G7GXM2"/>
<evidence type="ECO:0000256" key="1">
    <source>
        <dbReference type="SAM" id="MobiDB-lite"/>
    </source>
</evidence>
<accession>A0A6G7GXM2</accession>
<organism evidence="2 3">
    <name type="scientific">Kuenenia stuttgartiensis</name>
    <dbReference type="NCBI Taxonomy" id="174633"/>
    <lineage>
        <taxon>Bacteria</taxon>
        <taxon>Pseudomonadati</taxon>
        <taxon>Planctomycetota</taxon>
        <taxon>Candidatus Brocadiia</taxon>
        <taxon>Candidatus Brocadiales</taxon>
        <taxon>Candidatus Brocadiaceae</taxon>
        <taxon>Candidatus Kuenenia</taxon>
    </lineage>
</organism>
<proteinExistence type="predicted"/>
<name>A0A6G7GXM2_KUEST</name>
<reference evidence="2 3" key="1">
    <citation type="submission" date="2020-02" db="EMBL/GenBank/DDBJ databases">
        <title>Newly sequenced genome of strain CSTR1 showed variability in Candidatus Kuenenia stuttgartiensis genomes.</title>
        <authorList>
            <person name="Ding C."/>
            <person name="Adrian L."/>
        </authorList>
    </citation>
    <scope>NUCLEOTIDE SEQUENCE [LARGE SCALE GENOMIC DNA]</scope>
    <source>
        <strain evidence="2 3">CSTR1</strain>
    </source>
</reference>
<sequence length="48" mass="5564">MIATIISPIRWHNQNETSTKKKMLNSKQNIKSSPRPLTRGDNYPNTPR</sequence>
<dbReference type="EMBL" id="CP049055">
    <property type="protein sequence ID" value="QII14211.1"/>
    <property type="molecule type" value="Genomic_DNA"/>
</dbReference>
<feature type="region of interest" description="Disordered" evidence="1">
    <location>
        <begin position="1"/>
        <end position="48"/>
    </location>
</feature>
<gene>
    <name evidence="2" type="ORF">KsCSTR_48340</name>
</gene>
<dbReference type="Proteomes" id="UP000501926">
    <property type="component" value="Chromosome"/>
</dbReference>
<protein>
    <submittedName>
        <fullName evidence="2">Uncharacterized protein</fullName>
    </submittedName>
</protein>